<dbReference type="RefSeq" id="XP_026143756.1">
    <property type="nucleotide sequence ID" value="XM_026287971.1"/>
</dbReference>
<dbReference type="OrthoDB" id="8894922at2759"/>
<dbReference type="KEGG" id="caua:113118638"/>
<sequence>MRGVLFLLNALILLESTKGTTYERLDVHDKIIVDKAIEKANRDHGKGKHLDFHIIANRNDNMVNVILRPTSCDKKTPSVHRKECKLQNIAPQVSCIDCKGTMERCLLLRNTDEIQKRKNECPPKYNPGAGHIMFQISGNKQPQTGCVGCV</sequence>
<dbReference type="AlphaFoldDB" id="A0A6P6RE79"/>
<feature type="chain" id="PRO_5028175895" evidence="1">
    <location>
        <begin position="20"/>
        <end position="150"/>
    </location>
</feature>
<gene>
    <name evidence="3" type="primary">LOC113118638</name>
</gene>
<reference evidence="3" key="1">
    <citation type="submission" date="2025-08" db="UniProtKB">
        <authorList>
            <consortium name="RefSeq"/>
        </authorList>
    </citation>
    <scope>IDENTIFICATION</scope>
    <source>
        <strain evidence="3">Wakin</strain>
        <tissue evidence="3">Muscle</tissue>
    </source>
</reference>
<dbReference type="GeneID" id="113118638"/>
<keyword evidence="1" id="KW-0732">Signal</keyword>
<evidence type="ECO:0000313" key="2">
    <source>
        <dbReference type="Proteomes" id="UP000515129"/>
    </source>
</evidence>
<feature type="signal peptide" evidence="1">
    <location>
        <begin position="1"/>
        <end position="19"/>
    </location>
</feature>
<accession>A0A6P6RE79</accession>
<evidence type="ECO:0000313" key="3">
    <source>
        <dbReference type="RefSeq" id="XP_026143756.1"/>
    </source>
</evidence>
<proteinExistence type="predicted"/>
<protein>
    <submittedName>
        <fullName evidence="3">Cystatin-like protein</fullName>
    </submittedName>
</protein>
<name>A0A6P6RE79_CARAU</name>
<evidence type="ECO:0000256" key="1">
    <source>
        <dbReference type="SAM" id="SignalP"/>
    </source>
</evidence>
<keyword evidence="2" id="KW-1185">Reference proteome</keyword>
<organism evidence="2 3">
    <name type="scientific">Carassius auratus</name>
    <name type="common">Goldfish</name>
    <dbReference type="NCBI Taxonomy" id="7957"/>
    <lineage>
        <taxon>Eukaryota</taxon>
        <taxon>Metazoa</taxon>
        <taxon>Chordata</taxon>
        <taxon>Craniata</taxon>
        <taxon>Vertebrata</taxon>
        <taxon>Euteleostomi</taxon>
        <taxon>Actinopterygii</taxon>
        <taxon>Neopterygii</taxon>
        <taxon>Teleostei</taxon>
        <taxon>Ostariophysi</taxon>
        <taxon>Cypriniformes</taxon>
        <taxon>Cyprinidae</taxon>
        <taxon>Cyprininae</taxon>
        <taxon>Carassius</taxon>
    </lineage>
</organism>
<dbReference type="Proteomes" id="UP000515129">
    <property type="component" value="Chromosome 2"/>
</dbReference>